<feature type="compositionally biased region" description="Polar residues" evidence="5">
    <location>
        <begin position="763"/>
        <end position="775"/>
    </location>
</feature>
<dbReference type="GO" id="GO:0003690">
    <property type="term" value="F:double-stranded DNA binding"/>
    <property type="evidence" value="ECO:0007669"/>
    <property type="project" value="Ensembl"/>
</dbReference>
<feature type="compositionally biased region" description="Basic and acidic residues" evidence="5">
    <location>
        <begin position="482"/>
        <end position="491"/>
    </location>
</feature>
<keyword evidence="3" id="KW-0597">Phosphoprotein</keyword>
<reference evidence="7" key="3">
    <citation type="submission" date="2025-09" db="UniProtKB">
        <authorList>
            <consortium name="Ensembl"/>
        </authorList>
    </citation>
    <scope>IDENTIFICATION</scope>
</reference>
<dbReference type="GO" id="GO:0003700">
    <property type="term" value="F:DNA-binding transcription factor activity"/>
    <property type="evidence" value="ECO:0007669"/>
    <property type="project" value="Ensembl"/>
</dbReference>
<evidence type="ECO:0000256" key="4">
    <source>
        <dbReference type="ARBA" id="ARBA00023242"/>
    </source>
</evidence>
<dbReference type="GeneTree" id="ENSGT00950000182974"/>
<evidence type="ECO:0000256" key="5">
    <source>
        <dbReference type="SAM" id="MobiDB-lite"/>
    </source>
</evidence>
<feature type="region of interest" description="Disordered" evidence="5">
    <location>
        <begin position="89"/>
        <end position="162"/>
    </location>
</feature>
<feature type="compositionally biased region" description="Low complexity" evidence="5">
    <location>
        <begin position="1090"/>
        <end position="1101"/>
    </location>
</feature>
<reference evidence="7" key="2">
    <citation type="submission" date="2025-08" db="UniProtKB">
        <authorList>
            <consortium name="Ensembl"/>
        </authorList>
    </citation>
    <scope>IDENTIFICATION</scope>
</reference>
<feature type="compositionally biased region" description="Low complexity" evidence="5">
    <location>
        <begin position="507"/>
        <end position="518"/>
    </location>
</feature>
<feature type="region of interest" description="Disordered" evidence="5">
    <location>
        <begin position="184"/>
        <end position="269"/>
    </location>
</feature>
<keyword evidence="4" id="KW-0539">Nucleus</keyword>
<dbReference type="Proteomes" id="UP000472266">
    <property type="component" value="Chromosome 2"/>
</dbReference>
<feature type="compositionally biased region" description="Low complexity" evidence="5">
    <location>
        <begin position="541"/>
        <end position="551"/>
    </location>
</feature>
<evidence type="ECO:0000259" key="6">
    <source>
        <dbReference type="Pfam" id="PF18876"/>
    </source>
</evidence>
<evidence type="ECO:0000256" key="3">
    <source>
        <dbReference type="ARBA" id="ARBA00022553"/>
    </source>
</evidence>
<dbReference type="PANTHER" id="PTHR10528:SF16">
    <property type="entry name" value="AF4_FMR2 FAMILY MEMBER 3"/>
    <property type="match status" value="1"/>
</dbReference>
<feature type="compositionally biased region" description="Low complexity" evidence="5">
    <location>
        <begin position="398"/>
        <end position="411"/>
    </location>
</feature>
<feature type="compositionally biased region" description="Low complexity" evidence="5">
    <location>
        <begin position="421"/>
        <end position="438"/>
    </location>
</feature>
<name>A0A672UPX3_STRHB</name>
<dbReference type="Ensembl" id="ENSSHBT00005019828.1">
    <property type="protein sequence ID" value="ENSSHBP00005016557.1"/>
    <property type="gene ID" value="ENSSHBG00005014423.1"/>
</dbReference>
<feature type="region of interest" description="Disordered" evidence="5">
    <location>
        <begin position="393"/>
        <end position="448"/>
    </location>
</feature>
<dbReference type="AlphaFoldDB" id="A0A672UPX3"/>
<evidence type="ECO:0000313" key="7">
    <source>
        <dbReference type="Ensembl" id="ENSSHBP00005016557.1"/>
    </source>
</evidence>
<evidence type="ECO:0000313" key="8">
    <source>
        <dbReference type="Proteomes" id="UP000472266"/>
    </source>
</evidence>
<feature type="region of interest" description="Disordered" evidence="5">
    <location>
        <begin position="762"/>
        <end position="799"/>
    </location>
</feature>
<dbReference type="Pfam" id="PF18876">
    <property type="entry name" value="AFF4_CHD"/>
    <property type="match status" value="1"/>
</dbReference>
<dbReference type="GO" id="GO:0032783">
    <property type="term" value="C:super elongation complex"/>
    <property type="evidence" value="ECO:0007669"/>
    <property type="project" value="TreeGrafter"/>
</dbReference>
<dbReference type="Pfam" id="PF05110">
    <property type="entry name" value="AF-4"/>
    <property type="match status" value="2"/>
</dbReference>
<accession>A0A672UPX3</accession>
<feature type="domain" description="AF4/FMR2 C-terminal homology" evidence="6">
    <location>
        <begin position="934"/>
        <end position="1186"/>
    </location>
</feature>
<dbReference type="GO" id="GO:0034612">
    <property type="term" value="P:response to tumor necrosis factor"/>
    <property type="evidence" value="ECO:0007669"/>
    <property type="project" value="Ensembl"/>
</dbReference>
<dbReference type="PANTHER" id="PTHR10528">
    <property type="entry name" value="AF4/FMR2 FAMILY MEMBER"/>
    <property type="match status" value="1"/>
</dbReference>
<dbReference type="GO" id="GO:0035116">
    <property type="term" value="P:embryonic hindlimb morphogenesis"/>
    <property type="evidence" value="ECO:0007669"/>
    <property type="project" value="Ensembl"/>
</dbReference>
<feature type="compositionally biased region" description="Polar residues" evidence="5">
    <location>
        <begin position="864"/>
        <end position="874"/>
    </location>
</feature>
<feature type="compositionally biased region" description="Low complexity" evidence="5">
    <location>
        <begin position="641"/>
        <end position="653"/>
    </location>
</feature>
<dbReference type="Gene3D" id="6.10.250.2670">
    <property type="match status" value="1"/>
</dbReference>
<feature type="compositionally biased region" description="Polar residues" evidence="5">
    <location>
        <begin position="136"/>
        <end position="145"/>
    </location>
</feature>
<protein>
    <submittedName>
        <fullName evidence="7">ALF transcription elongation factor 3</fullName>
    </submittedName>
</protein>
<dbReference type="GO" id="GO:0005829">
    <property type="term" value="C:cytosol"/>
    <property type="evidence" value="ECO:0007669"/>
    <property type="project" value="Ensembl"/>
</dbReference>
<feature type="region of interest" description="Disordered" evidence="5">
    <location>
        <begin position="847"/>
        <end position="902"/>
    </location>
</feature>
<dbReference type="InterPro" id="IPR007797">
    <property type="entry name" value="AF4/FMR2"/>
</dbReference>
<keyword evidence="8" id="KW-1185">Reference proteome</keyword>
<comment type="similarity">
    <text evidence="2">Belongs to the AF4 family.</text>
</comment>
<organism evidence="7 8">
    <name type="scientific">Strigops habroptila</name>
    <name type="common">Kakapo</name>
    <dbReference type="NCBI Taxonomy" id="2489341"/>
    <lineage>
        <taxon>Eukaryota</taxon>
        <taxon>Metazoa</taxon>
        <taxon>Chordata</taxon>
        <taxon>Craniata</taxon>
        <taxon>Vertebrata</taxon>
        <taxon>Euteleostomi</taxon>
        <taxon>Archelosauria</taxon>
        <taxon>Archosauria</taxon>
        <taxon>Dinosauria</taxon>
        <taxon>Saurischia</taxon>
        <taxon>Theropoda</taxon>
        <taxon>Coelurosauria</taxon>
        <taxon>Aves</taxon>
        <taxon>Neognathae</taxon>
        <taxon>Neoaves</taxon>
        <taxon>Telluraves</taxon>
        <taxon>Australaves</taxon>
        <taxon>Psittaciformes</taxon>
        <taxon>Psittacidae</taxon>
        <taxon>Strigops</taxon>
    </lineage>
</organism>
<feature type="region of interest" description="Disordered" evidence="5">
    <location>
        <begin position="1081"/>
        <end position="1107"/>
    </location>
</feature>
<reference evidence="7 8" key="1">
    <citation type="submission" date="2019-11" db="EMBL/GenBank/DDBJ databases">
        <title>Strigops habroptila (kakapo) genome, bStrHab1, primary haplotype, v2.</title>
        <authorList>
            <person name="Jarvis E.D."/>
            <person name="Howard J."/>
            <person name="Rhie A."/>
            <person name="Phillippy A."/>
            <person name="Korlach J."/>
            <person name="Digby A."/>
            <person name="Iorns D."/>
            <person name="Eason D."/>
            <person name="Robertson B."/>
            <person name="Raemaekers T."/>
            <person name="Howe K."/>
            <person name="Lewin H."/>
            <person name="Damas J."/>
            <person name="Hastie A."/>
            <person name="Tracey A."/>
            <person name="Chow W."/>
            <person name="Fedrigo O."/>
        </authorList>
    </citation>
    <scope>NUCLEOTIDE SEQUENCE [LARGE SCALE GENOMIC DNA]</scope>
</reference>
<dbReference type="InterPro" id="IPR043640">
    <property type="entry name" value="AF4/FMR2_CHD"/>
</dbReference>
<dbReference type="InParanoid" id="A0A672UPX3"/>
<comment type="subcellular location">
    <subcellularLocation>
        <location evidence="1">Nucleus</location>
    </subcellularLocation>
</comment>
<gene>
    <name evidence="7" type="primary">AFF3</name>
</gene>
<feature type="region of interest" description="Disordered" evidence="5">
    <location>
        <begin position="462"/>
        <end position="696"/>
    </location>
</feature>
<dbReference type="GO" id="GO:0016604">
    <property type="term" value="C:nuclear body"/>
    <property type="evidence" value="ECO:0007669"/>
    <property type="project" value="Ensembl"/>
</dbReference>
<sequence>MDSFDLALLQEWDLDSLCVYEPDRNVLRRKEWERRNQEAQQEDGAFHTSYSLFSEPYKTNKGDELSNRIQNTLGNYDEMKDLLTDRSNQSHLVGVPKPGVPQMPLPKPDEHLIADSRPLPPPPISNTTSSTPAVLSAQQSKSATMGWQKAGHNAPSDGQQRASNSLRATIGDNVSRLQQPAKLNCSSEGGAQAQERPAKHGGSHCVQNFPPSLASKPSLVQQKPTAYVRPMDGQDQAPDESPKLKLPAETTKSYRGVPSNKPDSARTKSKIAKFSIPKQEEVSAGDNSCVEEILREMTHSWPAPLSAIHTPGKAEQSKFPFPNKVSHATLCRTMPPAPQNIDKLTSIQVSMLPKTGWFYMWVFYVLVFFSSLPPPQWAVWGAGSLVVPQSNARASGLSSKGSSSSSSSESETSSESDSESESSSSESDGSKPSHYSSPEPEPPSSNKWQLDKWLNKVTPHKAPILTHHDGPALEAHPYYSRVKAEQPKSEKTPATGPAEHRSGEVRATTTATATATATGDGPRPRTANKAPGSKGSRQKSPPAADGGPPRRAAGKKAPRRAERTSAGDGPQCPSAEEPPGSHSFPESTAGEAPRARPGGSTNGSGCRAGHRREPRPAATGEKRRARGPGKTAPKSKEFIETESSSSSSSSDSGSESEREERPLPKAPVAAGSEPRTKDAGTGAASKPHGGCSAFGSINARTSSEIAKELEDQFYTLVPFGRNELLSPLKDSDEVKSLWVNIDLALLSRIPERLPEEPLAMSAGANQAASLPQGSSADPPAEKGLPKSRRKRKCENEEDCRDIKKAHLERESSSRLAASAHSINTANHCNMNENSLAIPINKNEKMLRSPVSPLSDASKHKYSNDDLTSSSRPNGSSLLPSISSSKKHKSEIQSQPHPGDFNKAVHINSENAVLCNKPQSQTEPWSPLSSTPRDCRRTKLTFDDMPRNADYFMQEAKRKKHKADAMVEKFGKALNYAEAALSFIECGNAMEQGPMESKSPYTMYSETVELIRYAVRLKTHSGPNATPEDKQLAALCYRCLALLYWRMFRLKRDHAVKYSKALIEYFKVYSLWHVFKSVTGTPSPMSPSPSPVSSVGSQGSTGAPSPSPIVSIPQRIHQMAANHVSITNSILHSYDYWEMADNLAKENRDFFNDLDALMGPITLHSSMEHLVQYTQQGLHWVRNSAHLS</sequence>
<dbReference type="OMA" id="NSHRDCK"/>
<proteinExistence type="inferred from homology"/>
<evidence type="ECO:0000256" key="2">
    <source>
        <dbReference type="ARBA" id="ARBA00007354"/>
    </source>
</evidence>
<evidence type="ECO:0000256" key="1">
    <source>
        <dbReference type="ARBA" id="ARBA00004123"/>
    </source>
</evidence>